<keyword evidence="12" id="KW-0969">Cilium</keyword>
<dbReference type="RefSeq" id="WP_253076741.1">
    <property type="nucleotide sequence ID" value="NZ_JAMXWN010000011.1"/>
</dbReference>
<dbReference type="EMBL" id="JBHSTQ010000011">
    <property type="protein sequence ID" value="MFC6387210.1"/>
    <property type="molecule type" value="Genomic_DNA"/>
</dbReference>
<evidence type="ECO:0000256" key="3">
    <source>
        <dbReference type="ARBA" id="ARBA00009677"/>
    </source>
</evidence>
<feature type="coiled-coil region" evidence="8">
    <location>
        <begin position="180"/>
        <end position="224"/>
    </location>
</feature>
<evidence type="ECO:0000259" key="10">
    <source>
        <dbReference type="Pfam" id="PF06429"/>
    </source>
</evidence>
<organism evidence="12 13">
    <name type="scientific">Sporolactobacillus kofuensis</name>
    <dbReference type="NCBI Taxonomy" id="269672"/>
    <lineage>
        <taxon>Bacteria</taxon>
        <taxon>Bacillati</taxon>
        <taxon>Bacillota</taxon>
        <taxon>Bacilli</taxon>
        <taxon>Bacillales</taxon>
        <taxon>Sporolactobacillaceae</taxon>
        <taxon>Sporolactobacillus</taxon>
    </lineage>
</organism>
<name>A0ABW1WGL1_9BACL</name>
<evidence type="ECO:0000313" key="12">
    <source>
        <dbReference type="EMBL" id="MFC6387210.1"/>
    </source>
</evidence>
<keyword evidence="8" id="KW-0175">Coiled coil</keyword>
<protein>
    <recommendedName>
        <fullName evidence="4 7">Flagellar hook-associated protein 1</fullName>
        <shortName evidence="7">HAP1</shortName>
    </recommendedName>
</protein>
<dbReference type="InterPro" id="IPR010930">
    <property type="entry name" value="Flg_bb/hook_C_dom"/>
</dbReference>
<keyword evidence="5 7" id="KW-0964">Secreted</keyword>
<dbReference type="Proteomes" id="UP001596267">
    <property type="component" value="Unassembled WGS sequence"/>
</dbReference>
<evidence type="ECO:0000256" key="1">
    <source>
        <dbReference type="ARBA" id="ARBA00004365"/>
    </source>
</evidence>
<evidence type="ECO:0000256" key="5">
    <source>
        <dbReference type="ARBA" id="ARBA00022525"/>
    </source>
</evidence>
<dbReference type="Pfam" id="PF22638">
    <property type="entry name" value="FlgK_D1"/>
    <property type="match status" value="1"/>
</dbReference>
<feature type="domain" description="Flagellar basal body rod protein N-terminal" evidence="9">
    <location>
        <begin position="12"/>
        <end position="37"/>
    </location>
</feature>
<gene>
    <name evidence="7 12" type="primary">flgK</name>
    <name evidence="12" type="ORF">ACFP7A_11395</name>
</gene>
<comment type="similarity">
    <text evidence="3 7">Belongs to the flagella basal body rod proteins family.</text>
</comment>
<evidence type="ECO:0000313" key="13">
    <source>
        <dbReference type="Proteomes" id="UP001596267"/>
    </source>
</evidence>
<evidence type="ECO:0000256" key="4">
    <source>
        <dbReference type="ARBA" id="ARBA00016244"/>
    </source>
</evidence>
<comment type="caution">
    <text evidence="12">The sequence shown here is derived from an EMBL/GenBank/DDBJ whole genome shotgun (WGS) entry which is preliminary data.</text>
</comment>
<evidence type="ECO:0000256" key="7">
    <source>
        <dbReference type="RuleBase" id="RU362065"/>
    </source>
</evidence>
<evidence type="ECO:0000256" key="2">
    <source>
        <dbReference type="ARBA" id="ARBA00004613"/>
    </source>
</evidence>
<evidence type="ECO:0000259" key="11">
    <source>
        <dbReference type="Pfam" id="PF22638"/>
    </source>
</evidence>
<keyword evidence="12" id="KW-0966">Cell projection</keyword>
<dbReference type="Pfam" id="PF06429">
    <property type="entry name" value="Flg_bbr_C"/>
    <property type="match status" value="1"/>
</dbReference>
<dbReference type="PANTHER" id="PTHR30033:SF1">
    <property type="entry name" value="FLAGELLAR HOOK-ASSOCIATED PROTEIN 1"/>
    <property type="match status" value="1"/>
</dbReference>
<reference evidence="13" key="1">
    <citation type="journal article" date="2019" name="Int. J. Syst. Evol. Microbiol.">
        <title>The Global Catalogue of Microorganisms (GCM) 10K type strain sequencing project: providing services to taxonomists for standard genome sequencing and annotation.</title>
        <authorList>
            <consortium name="The Broad Institute Genomics Platform"/>
            <consortium name="The Broad Institute Genome Sequencing Center for Infectious Disease"/>
            <person name="Wu L."/>
            <person name="Ma J."/>
        </authorList>
    </citation>
    <scope>NUCLEOTIDE SEQUENCE [LARGE SCALE GENOMIC DNA]</scope>
    <source>
        <strain evidence="13">CCUG 42001</strain>
    </source>
</reference>
<dbReference type="PANTHER" id="PTHR30033">
    <property type="entry name" value="FLAGELLAR HOOK-ASSOCIATED PROTEIN 1"/>
    <property type="match status" value="1"/>
</dbReference>
<evidence type="ECO:0000256" key="8">
    <source>
        <dbReference type="SAM" id="Coils"/>
    </source>
</evidence>
<dbReference type="Pfam" id="PF00460">
    <property type="entry name" value="Flg_bb_rod"/>
    <property type="match status" value="1"/>
</dbReference>
<feature type="domain" description="Flagellar basal-body/hook protein C-terminal" evidence="10">
    <location>
        <begin position="464"/>
        <end position="503"/>
    </location>
</feature>
<dbReference type="InterPro" id="IPR001444">
    <property type="entry name" value="Flag_bb_rod_N"/>
</dbReference>
<keyword evidence="6 7" id="KW-0975">Bacterial flagellum</keyword>
<keyword evidence="12" id="KW-0282">Flagellum</keyword>
<keyword evidence="13" id="KW-1185">Reference proteome</keyword>
<dbReference type="SUPFAM" id="SSF64518">
    <property type="entry name" value="Phase 1 flagellin"/>
    <property type="match status" value="1"/>
</dbReference>
<dbReference type="InterPro" id="IPR053927">
    <property type="entry name" value="FlgK_helical"/>
</dbReference>
<evidence type="ECO:0000256" key="6">
    <source>
        <dbReference type="ARBA" id="ARBA00023143"/>
    </source>
</evidence>
<dbReference type="NCBIfam" id="TIGR02492">
    <property type="entry name" value="flgK_ends"/>
    <property type="match status" value="1"/>
</dbReference>
<feature type="domain" description="Flagellar hook-associated protein FlgK helical" evidence="11">
    <location>
        <begin position="103"/>
        <end position="358"/>
    </location>
</feature>
<proteinExistence type="inferred from homology"/>
<comment type="subcellular location">
    <subcellularLocation>
        <location evidence="1 7">Bacterial flagellum</location>
    </subcellularLocation>
    <subcellularLocation>
        <location evidence="2 7">Secreted</location>
    </subcellularLocation>
</comment>
<accession>A0ABW1WGL1</accession>
<evidence type="ECO:0000259" key="9">
    <source>
        <dbReference type="Pfam" id="PF00460"/>
    </source>
</evidence>
<dbReference type="PRINTS" id="PR01005">
    <property type="entry name" value="FLGHOOKAP1"/>
</dbReference>
<sequence length="506" mass="53223">MIPIFSSLDMMQRALQVTQTAIQTTGHNISNANTDGYSRQRVNLTTWTPYPGIGINAARGAGQIGTGVNDDAIVRIRDQFVDQQVRDNSNENGYWSALSDAYGQMEDIINEPTDTGISSELDGFWQSLQDLAGNAGTSGTGTVVLQNGAAVADTFNYIGTSLGKVQDNLNQQITENTKLINNYADQINALNSQINKQEANGLLANDLYDQRDALTEKLAQLVNIKVTKVPSGGNPSPLAEGKYTIEMVDGTGASYSPAATLVDGAALTNNHLKATIDTTNSSAPTVTMAMVQSDDTTAVSTGLGKDFSGKLQGLIDAYTNDYPSVLKSLDNMASTLATEMNTAYQKTAGYDSTKGDFFLGDSSGIVTALTIHVNSNLTGSDVKANGLNADGTAKPSGDNSGATAMANVIATNAYAIDGTGSDTMTLKSYLQSLIGQIGVNSQSAQQFTSNSATTLAAAQNRRSSISGVSLDEELTNLIQFQHSYGAAAKVVTTLDTLLDTLINKMG</sequence>
<dbReference type="InterPro" id="IPR002371">
    <property type="entry name" value="FlgK"/>
</dbReference>